<accession>A0A8S5R7H1</accession>
<dbReference type="EMBL" id="BK015827">
    <property type="protein sequence ID" value="DAE27099.1"/>
    <property type="molecule type" value="Genomic_DNA"/>
</dbReference>
<feature type="domain" description="DUF6906" evidence="1">
    <location>
        <begin position="1"/>
        <end position="42"/>
    </location>
</feature>
<dbReference type="Pfam" id="PF21847">
    <property type="entry name" value="DUF6906"/>
    <property type="match status" value="1"/>
</dbReference>
<reference evidence="2" key="1">
    <citation type="journal article" date="2021" name="Proc. Natl. Acad. Sci. U.S.A.">
        <title>A Catalog of Tens of Thousands of Viruses from Human Metagenomes Reveals Hidden Associations with Chronic Diseases.</title>
        <authorList>
            <person name="Tisza M.J."/>
            <person name="Buck C.B."/>
        </authorList>
    </citation>
    <scope>NUCLEOTIDE SEQUENCE</scope>
    <source>
        <strain evidence="2">Ctah610</strain>
    </source>
</reference>
<sequence>MKQPKKLTRDQKKLVREVGLNPDEWMCHYENNEYLHIVEKAEPAEMKIIDRKRKALC</sequence>
<proteinExistence type="predicted"/>
<evidence type="ECO:0000313" key="2">
    <source>
        <dbReference type="EMBL" id="DAE27099.1"/>
    </source>
</evidence>
<evidence type="ECO:0000259" key="1">
    <source>
        <dbReference type="Pfam" id="PF21847"/>
    </source>
</evidence>
<name>A0A8S5R7H1_9VIRU</name>
<protein>
    <recommendedName>
        <fullName evidence="1">DUF6906 domain-containing protein</fullName>
    </recommendedName>
</protein>
<organism evidence="2">
    <name type="scientific">virus sp. ctah610</name>
    <dbReference type="NCBI Taxonomy" id="2826807"/>
    <lineage>
        <taxon>Viruses</taxon>
    </lineage>
</organism>
<dbReference type="InterPro" id="IPR054201">
    <property type="entry name" value="DUF6906"/>
</dbReference>